<dbReference type="InterPro" id="IPR001245">
    <property type="entry name" value="Ser-Thr/Tyr_kinase_cat_dom"/>
</dbReference>
<feature type="chain" id="PRO_5044769313" description="Protein kinase domain-containing protein" evidence="8">
    <location>
        <begin position="24"/>
        <end position="512"/>
    </location>
</feature>
<dbReference type="GO" id="GO:0016020">
    <property type="term" value="C:membrane"/>
    <property type="evidence" value="ECO:0007669"/>
    <property type="project" value="UniProtKB-SubCell"/>
</dbReference>
<dbReference type="PANTHER" id="PTHR48055">
    <property type="entry name" value="LEUCINE-RICH REPEAT RECEPTOR PROTEIN KINASE EMS1"/>
    <property type="match status" value="1"/>
</dbReference>
<organism evidence="10 11">
    <name type="scientific">Eruca vesicaria subsp. sativa</name>
    <name type="common">Garden rocket</name>
    <name type="synonym">Eruca sativa</name>
    <dbReference type="NCBI Taxonomy" id="29727"/>
    <lineage>
        <taxon>Eukaryota</taxon>
        <taxon>Viridiplantae</taxon>
        <taxon>Streptophyta</taxon>
        <taxon>Embryophyta</taxon>
        <taxon>Tracheophyta</taxon>
        <taxon>Spermatophyta</taxon>
        <taxon>Magnoliopsida</taxon>
        <taxon>eudicotyledons</taxon>
        <taxon>Gunneridae</taxon>
        <taxon>Pentapetalae</taxon>
        <taxon>rosids</taxon>
        <taxon>malvids</taxon>
        <taxon>Brassicales</taxon>
        <taxon>Brassicaceae</taxon>
        <taxon>Brassiceae</taxon>
        <taxon>Eruca</taxon>
    </lineage>
</organism>
<dbReference type="Gene3D" id="1.10.510.10">
    <property type="entry name" value="Transferase(Phosphotransferase) domain 1"/>
    <property type="match status" value="2"/>
</dbReference>
<comment type="subcellular location">
    <subcellularLocation>
        <location evidence="1">Membrane</location>
    </subcellularLocation>
</comment>
<evidence type="ECO:0000256" key="2">
    <source>
        <dbReference type="ARBA" id="ARBA00022614"/>
    </source>
</evidence>
<dbReference type="InterPro" id="IPR000719">
    <property type="entry name" value="Prot_kinase_dom"/>
</dbReference>
<proteinExistence type="predicted"/>
<evidence type="ECO:0000256" key="5">
    <source>
        <dbReference type="ARBA" id="ARBA00022989"/>
    </source>
</evidence>
<dbReference type="EMBL" id="CAKOAT010481820">
    <property type="protein sequence ID" value="CAH8378749.1"/>
    <property type="molecule type" value="Genomic_DNA"/>
</dbReference>
<feature type="transmembrane region" description="Helical" evidence="7">
    <location>
        <begin position="212"/>
        <end position="235"/>
    </location>
</feature>
<dbReference type="Pfam" id="PF07714">
    <property type="entry name" value="PK_Tyr_Ser-Thr"/>
    <property type="match status" value="1"/>
</dbReference>
<evidence type="ECO:0000256" key="3">
    <source>
        <dbReference type="ARBA" id="ARBA00022692"/>
    </source>
</evidence>
<sequence length="512" mass="58652">MASSLFILFLTFLAHFLPLSVLSATVLEDLATLTPPPDFITTITTNCLHNPLLRYCNNTTSSPMDIAEIFRSTIVASHLCNESKNPNCVESFPKIRIHNRPKTAALYLSFDFFWKYCPLTVIEIDLVNNSLKSEFPTNLLSCAQIRTLDLSYNQLTGSVPIQSLSRLTNLTHLNLSYNRFSEDDNEFLKRFNASSFIHSGLLPDVKRYKMKVLVLLIVFPIVVLLLSCCLGWLCLKRPDYLPRTCRRSHKFTSAMIDAATDEFSDQRLVGKSNGVDIYRGTLRDGTEAKIEVYTEKVSKAKRLEFEEECEAVLKLRHKNLVRVLGWCNSRNLRALVTEWTNGENVRTWLDSSLASSWRRRLRVVMGVLEGFSYLSEQWPEIAFDLNTSSVLLADDGQEPLVSRFKIGEGNNSSTNIFNFGLFLLEMITNLKPDEEQEDSERRYLEYIRVHCPDNAERVVDEKLKIEERTLEKVKEAITLGLMCTEKPPLRQPSFTQIYDTVVSLYESSSRHH</sequence>
<dbReference type="PROSITE" id="PS50011">
    <property type="entry name" value="PROTEIN_KINASE_DOM"/>
    <property type="match status" value="1"/>
</dbReference>
<evidence type="ECO:0000259" key="9">
    <source>
        <dbReference type="PROSITE" id="PS50011"/>
    </source>
</evidence>
<dbReference type="Gene3D" id="3.80.10.10">
    <property type="entry name" value="Ribonuclease Inhibitor"/>
    <property type="match status" value="1"/>
</dbReference>
<keyword evidence="4" id="KW-0677">Repeat</keyword>
<protein>
    <recommendedName>
        <fullName evidence="9">Protein kinase domain-containing protein</fullName>
    </recommendedName>
</protein>
<reference evidence="10 11" key="1">
    <citation type="submission" date="2022-03" db="EMBL/GenBank/DDBJ databases">
        <authorList>
            <person name="Macdonald S."/>
            <person name="Ahmed S."/>
            <person name="Newling K."/>
        </authorList>
    </citation>
    <scope>NUCLEOTIDE SEQUENCE [LARGE SCALE GENOMIC DNA]</scope>
</reference>
<comment type="caution">
    <text evidence="10">The sequence shown here is derived from an EMBL/GenBank/DDBJ whole genome shotgun (WGS) entry which is preliminary data.</text>
</comment>
<evidence type="ECO:0000313" key="11">
    <source>
        <dbReference type="Proteomes" id="UP001642260"/>
    </source>
</evidence>
<dbReference type="PROSITE" id="PS51450">
    <property type="entry name" value="LRR"/>
    <property type="match status" value="1"/>
</dbReference>
<evidence type="ECO:0000313" key="10">
    <source>
        <dbReference type="EMBL" id="CAH8378749.1"/>
    </source>
</evidence>
<dbReference type="Proteomes" id="UP001642260">
    <property type="component" value="Unassembled WGS sequence"/>
</dbReference>
<keyword evidence="8" id="KW-0732">Signal</keyword>
<keyword evidence="6 7" id="KW-0472">Membrane</keyword>
<dbReference type="InterPro" id="IPR051564">
    <property type="entry name" value="LRR_receptor-like_kinase"/>
</dbReference>
<gene>
    <name evidence="10" type="ORF">ERUC_LOCUS32751</name>
</gene>
<dbReference type="Pfam" id="PF13855">
    <property type="entry name" value="LRR_8"/>
    <property type="match status" value="1"/>
</dbReference>
<evidence type="ECO:0000256" key="1">
    <source>
        <dbReference type="ARBA" id="ARBA00004370"/>
    </source>
</evidence>
<name>A0ABC8L9Q7_ERUVS</name>
<dbReference type="InterPro" id="IPR001611">
    <property type="entry name" value="Leu-rich_rpt"/>
</dbReference>
<feature type="domain" description="Protein kinase" evidence="9">
    <location>
        <begin position="263"/>
        <end position="512"/>
    </location>
</feature>
<evidence type="ECO:0000256" key="7">
    <source>
        <dbReference type="SAM" id="Phobius"/>
    </source>
</evidence>
<dbReference type="InterPro" id="IPR011009">
    <property type="entry name" value="Kinase-like_dom_sf"/>
</dbReference>
<evidence type="ECO:0000256" key="8">
    <source>
        <dbReference type="SAM" id="SignalP"/>
    </source>
</evidence>
<keyword evidence="3 7" id="KW-0812">Transmembrane</keyword>
<keyword evidence="2" id="KW-0433">Leucine-rich repeat</keyword>
<dbReference type="InterPro" id="IPR032675">
    <property type="entry name" value="LRR_dom_sf"/>
</dbReference>
<evidence type="ECO:0000256" key="4">
    <source>
        <dbReference type="ARBA" id="ARBA00022737"/>
    </source>
</evidence>
<accession>A0ABC8L9Q7</accession>
<feature type="signal peptide" evidence="8">
    <location>
        <begin position="1"/>
        <end position="23"/>
    </location>
</feature>
<dbReference type="SUPFAM" id="SSF52058">
    <property type="entry name" value="L domain-like"/>
    <property type="match status" value="1"/>
</dbReference>
<evidence type="ECO:0000256" key="6">
    <source>
        <dbReference type="ARBA" id="ARBA00023136"/>
    </source>
</evidence>
<keyword evidence="11" id="KW-1185">Reference proteome</keyword>
<dbReference type="PANTHER" id="PTHR48055:SF46">
    <property type="entry name" value="LEUCINE-RICH REPEAT SERINE_THREONINE-PROTEIN KINASE 1"/>
    <property type="match status" value="1"/>
</dbReference>
<dbReference type="AlphaFoldDB" id="A0ABC8L9Q7"/>
<dbReference type="SUPFAM" id="SSF56112">
    <property type="entry name" value="Protein kinase-like (PK-like)"/>
    <property type="match status" value="1"/>
</dbReference>
<keyword evidence="5 7" id="KW-1133">Transmembrane helix</keyword>